<dbReference type="AlphaFoldDB" id="A0A7G6YH47"/>
<comment type="cofactor">
    <cofactor evidence="1">
        <name>Mn(2+)</name>
        <dbReference type="ChEBI" id="CHEBI:29035"/>
    </cofactor>
    <text evidence="1">The Mn(2+) ion enhances activity.</text>
</comment>
<protein>
    <submittedName>
        <fullName evidence="3">Amidohydrolase</fullName>
    </submittedName>
</protein>
<dbReference type="GO" id="GO:0046872">
    <property type="term" value="F:metal ion binding"/>
    <property type="evidence" value="ECO:0007669"/>
    <property type="project" value="UniProtKB-KW"/>
</dbReference>
<feature type="binding site" evidence="1">
    <location>
        <position position="109"/>
    </location>
    <ligand>
        <name>Mn(2+)</name>
        <dbReference type="ChEBI" id="CHEBI:29035"/>
        <label>2</label>
    </ligand>
</feature>
<name>A0A7G6YH47_9MICO</name>
<feature type="binding site" evidence="1">
    <location>
        <position position="143"/>
    </location>
    <ligand>
        <name>Mn(2+)</name>
        <dbReference type="ChEBI" id="CHEBI:29035"/>
        <label>2</label>
    </ligand>
</feature>
<accession>A0A7G6YH47</accession>
<organism evidence="3 4">
    <name type="scientific">Leifsonia shinshuensis</name>
    <dbReference type="NCBI Taxonomy" id="150026"/>
    <lineage>
        <taxon>Bacteria</taxon>
        <taxon>Bacillati</taxon>
        <taxon>Actinomycetota</taxon>
        <taxon>Actinomycetes</taxon>
        <taxon>Micrococcales</taxon>
        <taxon>Microbacteriaceae</taxon>
        <taxon>Leifsonia</taxon>
    </lineage>
</organism>
<proteinExistence type="predicted"/>
<dbReference type="Gene3D" id="3.30.70.360">
    <property type="match status" value="1"/>
</dbReference>
<dbReference type="SUPFAM" id="SSF53187">
    <property type="entry name" value="Zn-dependent exopeptidases"/>
    <property type="match status" value="1"/>
</dbReference>
<sequence length="414" mass="43355">MLAGQPGIAQWQEDFYRTVHQHPELGHQEVKTAAAVADALREYGFAVQEKVGSTGVIGILENGDGPVVLMRADMDALPIAEATGLPYASSEHATDRDGADVPVMHACGHDAHVACLLGAARLLAATPSAWQGTYIALFQPAEELADGAEFMIGDHLADRIPHPDVALAQHVLPFPSGRVGTRAGAFLSSGDSMRVTVWGRGSHGSMPQLSVDPVVLASTIVLRLQGIVSREVTPGEFAVLTVGRIAGGAKSNVIADHAVLELNLRTFSDATRTAMVNAIHRIVDGECAASGSPKPAEYELYDHYPVTVNDPAATAKVADAFAAYFGDAAFTIDRQSASEDFGELPDALGTPYTYWGVGSVDPGRYAKAQAAGTVATDIPANHSPYFAPVIEPTLRTGTAAAVVAALAWLGDGRS</sequence>
<feature type="binding site" evidence="1">
    <location>
        <position position="107"/>
    </location>
    <ligand>
        <name>Mn(2+)</name>
        <dbReference type="ChEBI" id="CHEBI:29035"/>
        <label>2</label>
    </ligand>
</feature>
<evidence type="ECO:0000313" key="4">
    <source>
        <dbReference type="Proteomes" id="UP000515511"/>
    </source>
</evidence>
<dbReference type="PANTHER" id="PTHR11014">
    <property type="entry name" value="PEPTIDASE M20 FAMILY MEMBER"/>
    <property type="match status" value="1"/>
</dbReference>
<gene>
    <name evidence="3" type="ORF">F1C12_18490</name>
</gene>
<keyword evidence="1" id="KW-0464">Manganese</keyword>
<feature type="domain" description="Peptidase M20 dimerisation" evidence="2">
    <location>
        <begin position="192"/>
        <end position="286"/>
    </location>
</feature>
<dbReference type="GO" id="GO:0016787">
    <property type="term" value="F:hydrolase activity"/>
    <property type="evidence" value="ECO:0007669"/>
    <property type="project" value="UniProtKB-KW"/>
</dbReference>
<reference evidence="4" key="1">
    <citation type="submission" date="2019-09" db="EMBL/GenBank/DDBJ databases">
        <title>Antimicrobial potential of Antarctic Bacteria.</title>
        <authorList>
            <person name="Benaud N."/>
            <person name="Edwards R.J."/>
            <person name="Ferrari B.C."/>
        </authorList>
    </citation>
    <scope>NUCLEOTIDE SEQUENCE [LARGE SCALE GENOMIC DNA]</scope>
    <source>
        <strain evidence="4">INR9</strain>
    </source>
</reference>
<dbReference type="SUPFAM" id="SSF55031">
    <property type="entry name" value="Bacterial exopeptidase dimerisation domain"/>
    <property type="match status" value="1"/>
</dbReference>
<dbReference type="EMBL" id="CP043641">
    <property type="protein sequence ID" value="QNE37812.1"/>
    <property type="molecule type" value="Genomic_DNA"/>
</dbReference>
<dbReference type="Proteomes" id="UP000515511">
    <property type="component" value="Chromosome"/>
</dbReference>
<dbReference type="InterPro" id="IPR036264">
    <property type="entry name" value="Bact_exopeptidase_dim_dom"/>
</dbReference>
<dbReference type="InterPro" id="IPR017439">
    <property type="entry name" value="Amidohydrolase"/>
</dbReference>
<dbReference type="Pfam" id="PF07687">
    <property type="entry name" value="M20_dimer"/>
    <property type="match status" value="1"/>
</dbReference>
<dbReference type="PANTHER" id="PTHR11014:SF63">
    <property type="entry name" value="METALLOPEPTIDASE, PUTATIVE (AFU_ORTHOLOGUE AFUA_6G09600)-RELATED"/>
    <property type="match status" value="1"/>
</dbReference>
<feature type="binding site" evidence="1">
    <location>
        <position position="170"/>
    </location>
    <ligand>
        <name>Mn(2+)</name>
        <dbReference type="ChEBI" id="CHEBI:29035"/>
        <label>2</label>
    </ligand>
</feature>
<evidence type="ECO:0000313" key="3">
    <source>
        <dbReference type="EMBL" id="QNE37812.1"/>
    </source>
</evidence>
<dbReference type="InterPro" id="IPR011650">
    <property type="entry name" value="Peptidase_M20_dimer"/>
</dbReference>
<evidence type="ECO:0000256" key="1">
    <source>
        <dbReference type="PIRSR" id="PIRSR005962-1"/>
    </source>
</evidence>
<dbReference type="InterPro" id="IPR002933">
    <property type="entry name" value="Peptidase_M20"/>
</dbReference>
<dbReference type="Gene3D" id="3.40.630.10">
    <property type="entry name" value="Zn peptidases"/>
    <property type="match status" value="1"/>
</dbReference>
<dbReference type="PIRSF" id="PIRSF005962">
    <property type="entry name" value="Pept_M20D_amidohydro"/>
    <property type="match status" value="1"/>
</dbReference>
<evidence type="ECO:0000259" key="2">
    <source>
        <dbReference type="Pfam" id="PF07687"/>
    </source>
</evidence>
<keyword evidence="3" id="KW-0378">Hydrolase</keyword>
<keyword evidence="1" id="KW-0479">Metal-binding</keyword>
<dbReference type="NCBIfam" id="TIGR01891">
    <property type="entry name" value="amidohydrolases"/>
    <property type="match status" value="1"/>
</dbReference>
<dbReference type="Pfam" id="PF01546">
    <property type="entry name" value="Peptidase_M20"/>
    <property type="match status" value="1"/>
</dbReference>
<dbReference type="KEGG" id="lse:F1C12_18490"/>